<organism evidence="2">
    <name type="scientific">Arundo donax</name>
    <name type="common">Giant reed</name>
    <name type="synonym">Donax arundinaceus</name>
    <dbReference type="NCBI Taxonomy" id="35708"/>
    <lineage>
        <taxon>Eukaryota</taxon>
        <taxon>Viridiplantae</taxon>
        <taxon>Streptophyta</taxon>
        <taxon>Embryophyta</taxon>
        <taxon>Tracheophyta</taxon>
        <taxon>Spermatophyta</taxon>
        <taxon>Magnoliopsida</taxon>
        <taxon>Liliopsida</taxon>
        <taxon>Poales</taxon>
        <taxon>Poaceae</taxon>
        <taxon>PACMAD clade</taxon>
        <taxon>Arundinoideae</taxon>
        <taxon>Arundineae</taxon>
        <taxon>Arundo</taxon>
    </lineage>
</organism>
<feature type="domain" description="Reverse transcriptase zinc-binding" evidence="1">
    <location>
        <begin position="10"/>
        <end position="63"/>
    </location>
</feature>
<evidence type="ECO:0000259" key="1">
    <source>
        <dbReference type="Pfam" id="PF13966"/>
    </source>
</evidence>
<dbReference type="EMBL" id="GBRH01279730">
    <property type="protein sequence ID" value="JAD18165.1"/>
    <property type="molecule type" value="Transcribed_RNA"/>
</dbReference>
<dbReference type="AlphaFoldDB" id="A0A0A8XZX1"/>
<reference evidence="2" key="1">
    <citation type="submission" date="2014-09" db="EMBL/GenBank/DDBJ databases">
        <authorList>
            <person name="Magalhaes I.L.F."/>
            <person name="Oliveira U."/>
            <person name="Santos F.R."/>
            <person name="Vidigal T.H.D.A."/>
            <person name="Brescovit A.D."/>
            <person name="Santos A.J."/>
        </authorList>
    </citation>
    <scope>NUCLEOTIDE SEQUENCE</scope>
    <source>
        <tissue evidence="2">Shoot tissue taken approximately 20 cm above the soil surface</tissue>
    </source>
</reference>
<accession>A0A0A8XZX1</accession>
<protein>
    <recommendedName>
        <fullName evidence="1">Reverse transcriptase zinc-binding domain-containing protein</fullName>
    </recommendedName>
</protein>
<proteinExistence type="predicted"/>
<name>A0A0A8XZX1_ARUDO</name>
<sequence length="102" mass="11827">MGILLGTATYSSRKFYSLNFRDITPPRPFRWIWKSKVCKKLKIFIWLMFKDMLNSRNLLRKKITRSKGTITIVFCATSMWKNQPSTSSLNVLSAQGADSMLD</sequence>
<reference evidence="2" key="2">
    <citation type="journal article" date="2015" name="Data Brief">
        <title>Shoot transcriptome of the giant reed, Arundo donax.</title>
        <authorList>
            <person name="Barrero R.A."/>
            <person name="Guerrero F.D."/>
            <person name="Moolhuijzen P."/>
            <person name="Goolsby J.A."/>
            <person name="Tidwell J."/>
            <person name="Bellgard S.E."/>
            <person name="Bellgard M.I."/>
        </authorList>
    </citation>
    <scope>NUCLEOTIDE SEQUENCE</scope>
    <source>
        <tissue evidence="2">Shoot tissue taken approximately 20 cm above the soil surface</tissue>
    </source>
</reference>
<dbReference type="Pfam" id="PF13966">
    <property type="entry name" value="zf-RVT"/>
    <property type="match status" value="1"/>
</dbReference>
<evidence type="ECO:0000313" key="2">
    <source>
        <dbReference type="EMBL" id="JAD18165.1"/>
    </source>
</evidence>
<dbReference type="InterPro" id="IPR026960">
    <property type="entry name" value="RVT-Znf"/>
</dbReference>